<evidence type="ECO:0000256" key="1">
    <source>
        <dbReference type="SAM" id="Phobius"/>
    </source>
</evidence>
<evidence type="ECO:0000313" key="2">
    <source>
        <dbReference type="EMBL" id="ALT05995.1"/>
    </source>
</evidence>
<dbReference type="AlphaFoldDB" id="A0A0U2S5R4"/>
<accession>A0A0U2S5R4</accession>
<keyword evidence="1" id="KW-0812">Transmembrane</keyword>
<keyword evidence="2" id="KW-0614">Plasmid</keyword>
<sequence>MIEKFERYIFKHAVQPLKLVAVVAIAAELSRRGLMFIGIPAFTSFITNMLGILIIMLMQKPIMIRGVYETKDRSSSYRWMHFAITGLQSMSVVVLLLIPIYER</sequence>
<proteinExistence type="predicted"/>
<dbReference type="EMBL" id="KT345947">
    <property type="protein sequence ID" value="ALT05995.1"/>
    <property type="molecule type" value="Genomic_DNA"/>
</dbReference>
<reference evidence="2" key="1">
    <citation type="journal article" date="2017" name="Front. Cell. Infect. Microbiol.">
        <title>Sequencing of blaIMP-Carrying IncN2 Plasmids, and Comparative Genomics of IncN2 Plasmids Harboring Class 1 Integrons.</title>
        <authorList>
            <person name="Jiang X."/>
            <person name="Yin Z."/>
            <person name="Yin X."/>
            <person name="Fang H."/>
            <person name="Sun Q."/>
            <person name="Tong Y."/>
            <person name="Xu Y."/>
            <person name="Zhang D."/>
            <person name="Feng J."/>
            <person name="Chen W."/>
            <person name="Song Y."/>
            <person name="Wang J."/>
            <person name="Chen S."/>
            <person name="Zhou D."/>
        </authorList>
    </citation>
    <scope>NUCLEOTIDE SEQUENCE</scope>
    <source>
        <strain evidence="2">2013050801</strain>
        <plasmid evidence="2">p0801-IMP</plasmid>
    </source>
</reference>
<keyword evidence="1" id="KW-0472">Membrane</keyword>
<feature type="transmembrane region" description="Helical" evidence="1">
    <location>
        <begin position="79"/>
        <end position="101"/>
    </location>
</feature>
<dbReference type="RefSeq" id="WP_000570332.1">
    <property type="nucleotide sequence ID" value="NZ_CP024879.1"/>
</dbReference>
<protein>
    <submittedName>
        <fullName evidence="2">Uncharacterized protein</fullName>
    </submittedName>
</protein>
<feature type="transmembrane region" description="Helical" evidence="1">
    <location>
        <begin position="35"/>
        <end position="58"/>
    </location>
</feature>
<gene>
    <name evidence="2" type="ORF">p0801-IMP-047</name>
</gene>
<organism evidence="2">
    <name type="scientific">Klebsiella pneumoniae</name>
    <dbReference type="NCBI Taxonomy" id="573"/>
    <lineage>
        <taxon>Bacteria</taxon>
        <taxon>Pseudomonadati</taxon>
        <taxon>Pseudomonadota</taxon>
        <taxon>Gammaproteobacteria</taxon>
        <taxon>Enterobacterales</taxon>
        <taxon>Enterobacteriaceae</taxon>
        <taxon>Klebsiella/Raoultella group</taxon>
        <taxon>Klebsiella</taxon>
        <taxon>Klebsiella pneumoniae complex</taxon>
    </lineage>
</organism>
<name>A0A0U2S5R4_KLEPN</name>
<geneLocation type="plasmid" evidence="2">
    <name>p0801-IMP</name>
</geneLocation>
<keyword evidence="1" id="KW-1133">Transmembrane helix</keyword>